<keyword evidence="3" id="KW-1185">Reference proteome</keyword>
<dbReference type="InterPro" id="IPR015943">
    <property type="entry name" value="WD40/YVTN_repeat-like_dom_sf"/>
</dbReference>
<dbReference type="InterPro" id="IPR001810">
    <property type="entry name" value="F-box_dom"/>
</dbReference>
<accession>A0A3D8SBY1</accession>
<evidence type="ECO:0000313" key="3">
    <source>
        <dbReference type="Proteomes" id="UP000256690"/>
    </source>
</evidence>
<comment type="caution">
    <text evidence="2">The sequence shown here is derived from an EMBL/GenBank/DDBJ whole genome shotgun (WGS) entry which is preliminary data.</text>
</comment>
<dbReference type="Gene3D" id="1.20.1280.50">
    <property type="match status" value="1"/>
</dbReference>
<dbReference type="GeneID" id="38114290"/>
<dbReference type="EMBL" id="PVWQ01000004">
    <property type="protein sequence ID" value="RDW83594.1"/>
    <property type="molecule type" value="Genomic_DNA"/>
</dbReference>
<proteinExistence type="predicted"/>
<dbReference type="SUPFAM" id="SSF81383">
    <property type="entry name" value="F-box domain"/>
    <property type="match status" value="1"/>
</dbReference>
<dbReference type="Proteomes" id="UP000256690">
    <property type="component" value="Unassembled WGS sequence"/>
</dbReference>
<feature type="domain" description="F-box" evidence="1">
    <location>
        <begin position="8"/>
        <end position="41"/>
    </location>
</feature>
<sequence length="518" mass="60462">MANLDPFDKLNFDCCAQVIQYLSIQDLARCQLVSKRWQATVLEWIGATGLGVHFPRECKQFRSKFTTTSPQPYQVWEEFAECAMEQASIERWKSGKTFGSPSWATINHHTRSGKFIAWDRGDTIYWQWTGYQDNTLHQPYPKQTLKFKLPHGKIRYMDVCAEIDALFILIQCPDHLAKLHKVLPKSSHIQARYDEPEHMEYMVDIQTGQEIWSRPKRYARHYWDVCDFPFLIGYKRIYYYGPTGKDLEVDDLQTGRRLHTLRAASEVPFAQLPEVRVVRLHGREMLWTTNFQGDGITGEMRFIDGATGELAQRIRVRSCVGAGKKLVCSSRRNDLSFALVTYHLACKPWVAHIHKYAYDADRKLFRSQGVELFDLGSMRHVYDRYPLIDPFRNFVVGLHRESRQLSVLPMVELEQPRTWVCKCAEDEEGSGAQYAVTLGIGERQPIRIGELEPFTVPKGFKLDLRTRELDGTSINVAYMAQDRKQKGWHMTRHFEFGYRKQYNRELDQLNCLHHQGYN</sequence>
<reference evidence="2 3" key="1">
    <citation type="journal article" date="2018" name="IMA Fungus">
        <title>IMA Genome-F 9: Draft genome sequence of Annulohypoxylon stygium, Aspergillus mulundensis, Berkeleyomyces basicola (syn. Thielaviopsis basicola), Ceratocystis smalleyi, two Cercospora beticola strains, Coleophoma cylindrospora, Fusarium fracticaudum, Phialophora cf. hyalina, and Morchella septimelata.</title>
        <authorList>
            <person name="Wingfield B.D."/>
            <person name="Bills G.F."/>
            <person name="Dong Y."/>
            <person name="Huang W."/>
            <person name="Nel W.J."/>
            <person name="Swalarsk-Parry B.S."/>
            <person name="Vaghefi N."/>
            <person name="Wilken P.M."/>
            <person name="An Z."/>
            <person name="de Beer Z.W."/>
            <person name="De Vos L."/>
            <person name="Chen L."/>
            <person name="Duong T.A."/>
            <person name="Gao Y."/>
            <person name="Hammerbacher A."/>
            <person name="Kikkert J.R."/>
            <person name="Li Y."/>
            <person name="Li H."/>
            <person name="Li K."/>
            <person name="Li Q."/>
            <person name="Liu X."/>
            <person name="Ma X."/>
            <person name="Naidoo K."/>
            <person name="Pethybridge S.J."/>
            <person name="Sun J."/>
            <person name="Steenkamp E.T."/>
            <person name="van der Nest M.A."/>
            <person name="van Wyk S."/>
            <person name="Wingfield M.J."/>
            <person name="Xiong C."/>
            <person name="Yue Q."/>
            <person name="Zhang X."/>
        </authorList>
    </citation>
    <scope>NUCLEOTIDE SEQUENCE [LARGE SCALE GENOMIC DNA]</scope>
    <source>
        <strain evidence="2 3">DSM 5745</strain>
    </source>
</reference>
<protein>
    <recommendedName>
        <fullName evidence="1">F-box domain-containing protein</fullName>
    </recommendedName>
</protein>
<dbReference type="InterPro" id="IPR036047">
    <property type="entry name" value="F-box-like_dom_sf"/>
</dbReference>
<evidence type="ECO:0000313" key="2">
    <source>
        <dbReference type="EMBL" id="RDW83594.1"/>
    </source>
</evidence>
<name>A0A3D8SBY1_9EURO</name>
<dbReference type="OrthoDB" id="4466386at2759"/>
<dbReference type="Pfam" id="PF00646">
    <property type="entry name" value="F-box"/>
    <property type="match status" value="1"/>
</dbReference>
<dbReference type="RefSeq" id="XP_026604932.1">
    <property type="nucleotide sequence ID" value="XM_026745936.1"/>
</dbReference>
<evidence type="ECO:0000259" key="1">
    <source>
        <dbReference type="Pfam" id="PF00646"/>
    </source>
</evidence>
<gene>
    <name evidence="2" type="ORF">DSM5745_03920</name>
</gene>
<organism evidence="2 3">
    <name type="scientific">Aspergillus mulundensis</name>
    <dbReference type="NCBI Taxonomy" id="1810919"/>
    <lineage>
        <taxon>Eukaryota</taxon>
        <taxon>Fungi</taxon>
        <taxon>Dikarya</taxon>
        <taxon>Ascomycota</taxon>
        <taxon>Pezizomycotina</taxon>
        <taxon>Eurotiomycetes</taxon>
        <taxon>Eurotiomycetidae</taxon>
        <taxon>Eurotiales</taxon>
        <taxon>Aspergillaceae</taxon>
        <taxon>Aspergillus</taxon>
        <taxon>Aspergillus subgen. Nidulantes</taxon>
    </lineage>
</organism>
<dbReference type="Gene3D" id="2.130.10.10">
    <property type="entry name" value="YVTN repeat-like/Quinoprotein amine dehydrogenase"/>
    <property type="match status" value="1"/>
</dbReference>
<dbReference type="AlphaFoldDB" id="A0A3D8SBY1"/>